<proteinExistence type="predicted"/>
<gene>
    <name evidence="2" type="ORF">MNB_SV-9-1313</name>
</gene>
<dbReference type="AlphaFoldDB" id="A0A1W1CCT9"/>
<dbReference type="Pfam" id="PF07603">
    <property type="entry name" value="Lcl_C"/>
    <property type="match status" value="1"/>
</dbReference>
<dbReference type="PANTHER" id="PTHR35812">
    <property type="entry name" value="LIPOPROTEIN"/>
    <property type="match status" value="1"/>
</dbReference>
<protein>
    <recommendedName>
        <fullName evidence="1">Lcl C-terminal domain-containing protein</fullName>
    </recommendedName>
</protein>
<dbReference type="PANTHER" id="PTHR35812:SF1">
    <property type="entry name" value="LIPOPROTEIN"/>
    <property type="match status" value="1"/>
</dbReference>
<feature type="domain" description="Lcl C-terminal" evidence="1">
    <location>
        <begin position="19"/>
        <end position="131"/>
    </location>
</feature>
<dbReference type="EMBL" id="FPHG01000062">
    <property type="protein sequence ID" value="SFV63551.1"/>
    <property type="molecule type" value="Genomic_DNA"/>
</dbReference>
<sequence>MKKVLLFLASVGLLVSGDVVFHNKTGLSWQDNRSAMSEKVTYEEAEKFCDALKAGKYNDWRVPTLKELSSIVDYTKYDPAILDGFSSGGSVYYWSSTPYMGDTDKVWGINFKTGATDANGKNYTRHIRCVRVSKK</sequence>
<evidence type="ECO:0000259" key="1">
    <source>
        <dbReference type="Pfam" id="PF07603"/>
    </source>
</evidence>
<evidence type="ECO:0000313" key="2">
    <source>
        <dbReference type="EMBL" id="SFV63551.1"/>
    </source>
</evidence>
<accession>A0A1W1CCT9</accession>
<dbReference type="InterPro" id="IPR011460">
    <property type="entry name" value="Lcl_C"/>
</dbReference>
<name>A0A1W1CCT9_9ZZZZ</name>
<reference evidence="2" key="1">
    <citation type="submission" date="2016-10" db="EMBL/GenBank/DDBJ databases">
        <authorList>
            <person name="de Groot N.N."/>
        </authorList>
    </citation>
    <scope>NUCLEOTIDE SEQUENCE</scope>
</reference>
<organism evidence="2">
    <name type="scientific">hydrothermal vent metagenome</name>
    <dbReference type="NCBI Taxonomy" id="652676"/>
    <lineage>
        <taxon>unclassified sequences</taxon>
        <taxon>metagenomes</taxon>
        <taxon>ecological metagenomes</taxon>
    </lineage>
</organism>